<evidence type="ECO:0000313" key="7">
    <source>
        <dbReference type="Proteomes" id="UP000284403"/>
    </source>
</evidence>
<dbReference type="SMART" id="SM00645">
    <property type="entry name" value="Pept_C1"/>
    <property type="match status" value="1"/>
</dbReference>
<dbReference type="SUPFAM" id="SSF54001">
    <property type="entry name" value="Cysteine proteinases"/>
    <property type="match status" value="1"/>
</dbReference>
<keyword evidence="2" id="KW-1015">Disulfide bond</keyword>
<feature type="domain" description="Cathepsin propeptide inhibitor" evidence="5">
    <location>
        <begin position="44"/>
        <end position="100"/>
    </location>
</feature>
<dbReference type="GeneID" id="40316811"/>
<dbReference type="OrthoDB" id="10259130at2759"/>
<proteinExistence type="inferred from homology"/>
<feature type="domain" description="Peptidase C1A papain C-terminal" evidence="4">
    <location>
        <begin position="130"/>
        <end position="353"/>
    </location>
</feature>
<keyword evidence="3" id="KW-0732">Signal</keyword>
<keyword evidence="6" id="KW-0378">Hydrolase</keyword>
<dbReference type="PANTHER" id="PTHR12411">
    <property type="entry name" value="CYSTEINE PROTEASE FAMILY C1-RELATED"/>
    <property type="match status" value="1"/>
</dbReference>
<keyword evidence="7" id="KW-1185">Reference proteome</keyword>
<dbReference type="InterPro" id="IPR000668">
    <property type="entry name" value="Peptidase_C1A_C"/>
</dbReference>
<reference evidence="6 7" key="1">
    <citation type="journal article" date="2018" name="BMC Genomics">
        <title>Genomic comparison of Trypanosoma conorhini and Trypanosoma rangeli to Trypanosoma cruzi strains of high and low virulence.</title>
        <authorList>
            <person name="Bradwell K.R."/>
            <person name="Koparde V.N."/>
            <person name="Matveyev A.V."/>
            <person name="Serrano M.G."/>
            <person name="Alves J.M."/>
            <person name="Parikh H."/>
            <person name="Huang B."/>
            <person name="Lee V."/>
            <person name="Espinosa-Alvarez O."/>
            <person name="Ortiz P.A."/>
            <person name="Costa-Martins A.G."/>
            <person name="Teixeira M.M."/>
            <person name="Buck G.A."/>
        </authorList>
    </citation>
    <scope>NUCLEOTIDE SEQUENCE [LARGE SCALE GENOMIC DNA]</scope>
    <source>
        <strain evidence="6 7">025E</strain>
    </source>
</reference>
<accession>A0A3R7LF11</accession>
<dbReference type="PRINTS" id="PR00705">
    <property type="entry name" value="PAPAIN"/>
</dbReference>
<protein>
    <submittedName>
        <fullName evidence="6">Cysteine proteinase</fullName>
        <ecNumber evidence="6">3.4.-.-</ecNumber>
    </submittedName>
</protein>
<comment type="caution">
    <text evidence="6">The sequence shown here is derived from an EMBL/GenBank/DDBJ whole genome shotgun (WGS) entry which is preliminary data.</text>
</comment>
<dbReference type="Pfam" id="PF08246">
    <property type="entry name" value="Inhibitor_I29"/>
    <property type="match status" value="1"/>
</dbReference>
<dbReference type="PROSITE" id="PS00640">
    <property type="entry name" value="THIOL_PROTEASE_ASN"/>
    <property type="match status" value="1"/>
</dbReference>
<dbReference type="RefSeq" id="XP_029229815.1">
    <property type="nucleotide sequence ID" value="XM_029370121.1"/>
</dbReference>
<dbReference type="CDD" id="cd02248">
    <property type="entry name" value="Peptidase_C1A"/>
    <property type="match status" value="1"/>
</dbReference>
<evidence type="ECO:0000313" key="6">
    <source>
        <dbReference type="EMBL" id="RNF22358.1"/>
    </source>
</evidence>
<feature type="chain" id="PRO_5018631609" evidence="3">
    <location>
        <begin position="27"/>
        <end position="380"/>
    </location>
</feature>
<dbReference type="Pfam" id="PF00112">
    <property type="entry name" value="Peptidase_C1"/>
    <property type="match status" value="1"/>
</dbReference>
<evidence type="ECO:0000259" key="4">
    <source>
        <dbReference type="SMART" id="SM00645"/>
    </source>
</evidence>
<evidence type="ECO:0000256" key="3">
    <source>
        <dbReference type="SAM" id="SignalP"/>
    </source>
</evidence>
<dbReference type="EC" id="3.4.-.-" evidence="6"/>
<dbReference type="SMART" id="SM00848">
    <property type="entry name" value="Inhibitor_I29"/>
    <property type="match status" value="1"/>
</dbReference>
<dbReference type="InterPro" id="IPR039417">
    <property type="entry name" value="Peptidase_C1A_papain-like"/>
</dbReference>
<name>A0A3R7LF11_9TRYP</name>
<dbReference type="PROSITE" id="PS00139">
    <property type="entry name" value="THIOL_PROTEASE_CYS"/>
    <property type="match status" value="1"/>
</dbReference>
<gene>
    <name evidence="6" type="ORF">Tco025E_03200</name>
</gene>
<sequence>MSQYCMARGVVLFILVALAALTASAALVVPTGGPMPKNLDGYNFDRFLREFGKVYDANEYVRRRTVFERTLAKVRAHNAAGGHLYVMGINHMSDWTPEEFASLNGAKPRMMRHLANKSFQRSYEATAGPLPTAVDYRNSVPAVLTAVKDQGLCGSCWAHAAVEEMETHYAMSTGRLHVMSQQLLTSCAPNPDECGGTGGCQGSTADLAYEYARTGITSEWERPYTSYRGETAQCGNVSGARIASVKYYVKVPSNAQDAVMRHLVTYGPLSVNVDATDWSSYAWGIFHGCDYGSGITINHVVQLVGYGHDNVLNASYWILRNSWSPGWGENGYIRLLRTNTPECGWDVNMQDGTACKGDPSVAWACGECGVLFDASFPAMV</sequence>
<dbReference type="GO" id="GO:0008234">
    <property type="term" value="F:cysteine-type peptidase activity"/>
    <property type="evidence" value="ECO:0007669"/>
    <property type="project" value="InterPro"/>
</dbReference>
<organism evidence="6 7">
    <name type="scientific">Trypanosoma conorhini</name>
    <dbReference type="NCBI Taxonomy" id="83891"/>
    <lineage>
        <taxon>Eukaryota</taxon>
        <taxon>Discoba</taxon>
        <taxon>Euglenozoa</taxon>
        <taxon>Kinetoplastea</taxon>
        <taxon>Metakinetoplastina</taxon>
        <taxon>Trypanosomatida</taxon>
        <taxon>Trypanosomatidae</taxon>
        <taxon>Trypanosoma</taxon>
    </lineage>
</organism>
<dbReference type="InterPro" id="IPR000169">
    <property type="entry name" value="Pept_cys_AS"/>
</dbReference>
<dbReference type="InterPro" id="IPR013128">
    <property type="entry name" value="Peptidase_C1A"/>
</dbReference>
<dbReference type="Proteomes" id="UP000284403">
    <property type="component" value="Unassembled WGS sequence"/>
</dbReference>
<dbReference type="InterPro" id="IPR025661">
    <property type="entry name" value="Pept_asp_AS"/>
</dbReference>
<dbReference type="AlphaFoldDB" id="A0A3R7LF11"/>
<dbReference type="InterPro" id="IPR038765">
    <property type="entry name" value="Papain-like_cys_pep_sf"/>
</dbReference>
<dbReference type="Gene3D" id="3.90.70.10">
    <property type="entry name" value="Cysteine proteinases"/>
    <property type="match status" value="1"/>
</dbReference>
<dbReference type="InterPro" id="IPR013201">
    <property type="entry name" value="Prot_inhib_I29"/>
</dbReference>
<comment type="similarity">
    <text evidence="1">Belongs to the peptidase C1 family.</text>
</comment>
<dbReference type="GO" id="GO:0006508">
    <property type="term" value="P:proteolysis"/>
    <property type="evidence" value="ECO:0007669"/>
    <property type="project" value="InterPro"/>
</dbReference>
<dbReference type="EMBL" id="MKKU01000139">
    <property type="protein sequence ID" value="RNF22358.1"/>
    <property type="molecule type" value="Genomic_DNA"/>
</dbReference>
<evidence type="ECO:0000259" key="5">
    <source>
        <dbReference type="SMART" id="SM00848"/>
    </source>
</evidence>
<feature type="signal peptide" evidence="3">
    <location>
        <begin position="1"/>
        <end position="26"/>
    </location>
</feature>
<evidence type="ECO:0000256" key="2">
    <source>
        <dbReference type="ARBA" id="ARBA00023157"/>
    </source>
</evidence>
<evidence type="ECO:0000256" key="1">
    <source>
        <dbReference type="ARBA" id="ARBA00008455"/>
    </source>
</evidence>